<gene>
    <name evidence="2" type="ORF">LRP49_02455</name>
</gene>
<evidence type="ECO:0000256" key="1">
    <source>
        <dbReference type="SAM" id="Phobius"/>
    </source>
</evidence>
<evidence type="ECO:0000313" key="3">
    <source>
        <dbReference type="Proteomes" id="UP001149821"/>
    </source>
</evidence>
<keyword evidence="1" id="KW-0472">Membrane</keyword>
<name>A0ABT5QGE9_9GAMM</name>
<dbReference type="EMBL" id="JAJUBB010000001">
    <property type="protein sequence ID" value="MDD1780050.1"/>
    <property type="molecule type" value="Genomic_DNA"/>
</dbReference>
<comment type="caution">
    <text evidence="2">The sequence shown here is derived from an EMBL/GenBank/DDBJ whole genome shotgun (WGS) entry which is preliminary data.</text>
</comment>
<sequence>MFHSRGNGILRLALFPVLLLFWQHYFGTSLPLIAPAICAMFLSITVKPPPLKMVLFMGIMLFASAWFQAFLSNFLIDRPIIYYSCLYIVFYWCIERARSNPQDLLSTMLLLSTILVAVFTQQKGLDVSQIPLALLKEIMVAGLVAYLAFFLLPEGNPIADTTPPPAFGAVHVEIWHIIFKAMVILIVLITAIHMNLVQSTIVTLTIALILKDPNPISGHRYGLRRLLATYAGFLFAMPALLASALETNLVGQLSAALCCALLMGIYATRRFASFNAIQLLFSGYVVLIYYGLTQGAGSAFIDDGKRLFSILFAVLLGSLVLVLIQPSKRVTY</sequence>
<keyword evidence="1" id="KW-0812">Transmembrane</keyword>
<accession>A0ABT5QGE9</accession>
<keyword evidence="1" id="KW-1133">Transmembrane helix</keyword>
<feature type="transmembrane region" description="Helical" evidence="1">
    <location>
        <begin position="177"/>
        <end position="210"/>
    </location>
</feature>
<reference evidence="2" key="1">
    <citation type="submission" date="2021-12" db="EMBL/GenBank/DDBJ databases">
        <title>Enterovibrio ZSDZ35 sp. nov. and Enterovibrio ZSDZ42 sp. nov., isolated from coastal seawater in Qingdao.</title>
        <authorList>
            <person name="Zhang P."/>
        </authorList>
    </citation>
    <scope>NUCLEOTIDE SEQUENCE</scope>
    <source>
        <strain evidence="2">ZSDZ35</strain>
    </source>
</reference>
<dbReference type="Pfam" id="PF11168">
    <property type="entry name" value="DUF2955"/>
    <property type="match status" value="1"/>
</dbReference>
<feature type="transmembrane region" description="Helical" evidence="1">
    <location>
        <begin position="12"/>
        <end position="42"/>
    </location>
</feature>
<feature type="transmembrane region" description="Helical" evidence="1">
    <location>
        <begin position="279"/>
        <end position="301"/>
    </location>
</feature>
<dbReference type="RefSeq" id="WP_274139958.1">
    <property type="nucleotide sequence ID" value="NZ_JAJUBB010000001.1"/>
</dbReference>
<protein>
    <submittedName>
        <fullName evidence="2">DUF2955 domain-containing protein</fullName>
    </submittedName>
</protein>
<organism evidence="2 3">
    <name type="scientific">Enterovibrio qingdaonensis</name>
    <dbReference type="NCBI Taxonomy" id="2899818"/>
    <lineage>
        <taxon>Bacteria</taxon>
        <taxon>Pseudomonadati</taxon>
        <taxon>Pseudomonadota</taxon>
        <taxon>Gammaproteobacteria</taxon>
        <taxon>Vibrionales</taxon>
        <taxon>Vibrionaceae</taxon>
        <taxon>Enterovibrio</taxon>
    </lineage>
</organism>
<feature type="transmembrane region" description="Helical" evidence="1">
    <location>
        <begin position="249"/>
        <end position="267"/>
    </location>
</feature>
<feature type="transmembrane region" description="Helical" evidence="1">
    <location>
        <begin position="222"/>
        <end position="243"/>
    </location>
</feature>
<feature type="transmembrane region" description="Helical" evidence="1">
    <location>
        <begin position="132"/>
        <end position="152"/>
    </location>
</feature>
<feature type="transmembrane region" description="Helical" evidence="1">
    <location>
        <begin position="54"/>
        <end position="75"/>
    </location>
</feature>
<dbReference type="InterPro" id="IPR022604">
    <property type="entry name" value="DUF2955"/>
</dbReference>
<proteinExistence type="predicted"/>
<keyword evidence="3" id="KW-1185">Reference proteome</keyword>
<evidence type="ECO:0000313" key="2">
    <source>
        <dbReference type="EMBL" id="MDD1780050.1"/>
    </source>
</evidence>
<dbReference type="Proteomes" id="UP001149821">
    <property type="component" value="Unassembled WGS sequence"/>
</dbReference>
<feature type="transmembrane region" description="Helical" evidence="1">
    <location>
        <begin position="307"/>
        <end position="324"/>
    </location>
</feature>